<dbReference type="GO" id="GO:0006542">
    <property type="term" value="P:glutamine biosynthetic process"/>
    <property type="evidence" value="ECO:0007669"/>
    <property type="project" value="InterPro"/>
</dbReference>
<dbReference type="GO" id="GO:0005737">
    <property type="term" value="C:cytoplasm"/>
    <property type="evidence" value="ECO:0007669"/>
    <property type="project" value="UniProtKB-SubCell"/>
</dbReference>
<dbReference type="InterPro" id="IPR008147">
    <property type="entry name" value="Gln_synt_N"/>
</dbReference>
<dbReference type="KEGG" id="cbd:CBUD_1573"/>
<dbReference type="FunFam" id="3.30.590.10:FF:000011">
    <property type="entry name" value="Glutamine synthetase"/>
    <property type="match status" value="1"/>
</dbReference>
<evidence type="ECO:0000256" key="3">
    <source>
        <dbReference type="ARBA" id="ARBA00009897"/>
    </source>
</evidence>
<evidence type="ECO:0000256" key="6">
    <source>
        <dbReference type="ARBA" id="ARBA00022598"/>
    </source>
</evidence>
<protein>
    <recommendedName>
        <fullName evidence="4 13">Glutamine synthetase</fullName>
        <ecNumber evidence="4 13">6.3.1.2</ecNumber>
    </recommendedName>
</protein>
<dbReference type="InterPro" id="IPR027302">
    <property type="entry name" value="Gln_synth_N_conserv_site"/>
</dbReference>
<dbReference type="PROSITE" id="PS00181">
    <property type="entry name" value="GLNA_ATP"/>
    <property type="match status" value="1"/>
</dbReference>
<dbReference type="InterPro" id="IPR008146">
    <property type="entry name" value="Gln_synth_cat_dom"/>
</dbReference>
<dbReference type="GO" id="GO:0004356">
    <property type="term" value="F:glutamine synthetase activity"/>
    <property type="evidence" value="ECO:0007669"/>
    <property type="project" value="UniProtKB-EC"/>
</dbReference>
<dbReference type="PROSITE" id="PS51987">
    <property type="entry name" value="GS_CATALYTIC"/>
    <property type="match status" value="1"/>
</dbReference>
<evidence type="ECO:0000256" key="9">
    <source>
        <dbReference type="ARBA" id="ARBA00038740"/>
    </source>
</evidence>
<evidence type="ECO:0000256" key="2">
    <source>
        <dbReference type="ARBA" id="ARBA00004496"/>
    </source>
</evidence>
<evidence type="ECO:0000256" key="1">
    <source>
        <dbReference type="ARBA" id="ARBA00003117"/>
    </source>
</evidence>
<dbReference type="Gene3D" id="3.30.590.10">
    <property type="entry name" value="Glutamine synthetase/guanido kinase, catalytic domain"/>
    <property type="match status" value="1"/>
</dbReference>
<dbReference type="EC" id="6.3.1.2" evidence="4 13"/>
<dbReference type="InterPro" id="IPR014746">
    <property type="entry name" value="Gln_synth/guanido_kin_cat_dom"/>
</dbReference>
<dbReference type="RefSeq" id="WP_005771244.1">
    <property type="nucleotide sequence ID" value="NC_009727.1"/>
</dbReference>
<dbReference type="InterPro" id="IPR036651">
    <property type="entry name" value="Gln_synt_N_sf"/>
</dbReference>
<dbReference type="PANTHER" id="PTHR20852:SF57">
    <property type="entry name" value="GLUTAMINE SYNTHETASE 2 CYTOPLASMIC"/>
    <property type="match status" value="1"/>
</dbReference>
<dbReference type="Proteomes" id="UP000008555">
    <property type="component" value="Chromosome"/>
</dbReference>
<accession>A9KCW5</accession>
<dbReference type="HOGENOM" id="CLU_036762_1_0_6"/>
<feature type="domain" description="GS catalytic" evidence="15">
    <location>
        <begin position="94"/>
        <end position="359"/>
    </location>
</feature>
<comment type="subcellular location">
    <subcellularLocation>
        <location evidence="2">Cytoplasm</location>
    </subcellularLocation>
</comment>
<evidence type="ECO:0000256" key="13">
    <source>
        <dbReference type="RuleBase" id="RU004356"/>
    </source>
</evidence>
<evidence type="ECO:0000256" key="5">
    <source>
        <dbReference type="ARBA" id="ARBA00022490"/>
    </source>
</evidence>
<evidence type="ECO:0000256" key="11">
    <source>
        <dbReference type="PROSITE-ProRule" id="PRU01330"/>
    </source>
</evidence>
<gene>
    <name evidence="16" type="primary">glnA</name>
    <name evidence="16" type="ordered locus">CBUD_1573</name>
</gene>
<reference evidence="16 17" key="1">
    <citation type="journal article" date="2009" name="Infect. Immun.">
        <title>Comparative genomics reveal extensive transposon-mediated genomic plasticity and diversity among potential effector proteins within the genus Coxiella.</title>
        <authorList>
            <person name="Beare P.A."/>
            <person name="Unsworth N."/>
            <person name="Andoh M."/>
            <person name="Voth D.E."/>
            <person name="Omsland A."/>
            <person name="Gilk S.D."/>
            <person name="Williams K.P."/>
            <person name="Sobral B.W."/>
            <person name="Kupko J.J.III."/>
            <person name="Porcella S.F."/>
            <person name="Samuel J.E."/>
            <person name="Heinzen R.A."/>
        </authorList>
    </citation>
    <scope>NUCLEOTIDE SEQUENCE [LARGE SCALE GENOMIC DNA]</scope>
    <source>
        <strain evidence="16 17">Dugway 5J108-111</strain>
    </source>
</reference>
<evidence type="ECO:0000256" key="12">
    <source>
        <dbReference type="RuleBase" id="RU000384"/>
    </source>
</evidence>
<evidence type="ECO:0000259" key="14">
    <source>
        <dbReference type="PROSITE" id="PS51986"/>
    </source>
</evidence>
<dbReference type="PROSITE" id="PS51986">
    <property type="entry name" value="GS_BETA_GRASP"/>
    <property type="match status" value="1"/>
</dbReference>
<dbReference type="PROSITE" id="PS00180">
    <property type="entry name" value="GLNA_1"/>
    <property type="match status" value="1"/>
</dbReference>
<keyword evidence="6 13" id="KW-0436">Ligase</keyword>
<dbReference type="AlphaFoldDB" id="A9KCW5"/>
<proteinExistence type="inferred from homology"/>
<dbReference type="Pfam" id="PF03951">
    <property type="entry name" value="Gln-synt_N"/>
    <property type="match status" value="1"/>
</dbReference>
<dbReference type="GO" id="GO:0005524">
    <property type="term" value="F:ATP binding"/>
    <property type="evidence" value="ECO:0007669"/>
    <property type="project" value="UniProtKB-KW"/>
</dbReference>
<evidence type="ECO:0000256" key="10">
    <source>
        <dbReference type="ARBA" id="ARBA00049436"/>
    </source>
</evidence>
<dbReference type="SUPFAM" id="SSF55931">
    <property type="entry name" value="Glutamine synthetase/guanido kinase"/>
    <property type="match status" value="1"/>
</dbReference>
<dbReference type="EMBL" id="CP000733">
    <property type="protein sequence ID" value="ABS78068.1"/>
    <property type="molecule type" value="Genomic_DNA"/>
</dbReference>
<evidence type="ECO:0000256" key="7">
    <source>
        <dbReference type="ARBA" id="ARBA00022741"/>
    </source>
</evidence>
<comment type="function">
    <text evidence="1">Catalyzes the ATP-dependent biosynthesis of glutamine from glutamate and ammonia.</text>
</comment>
<comment type="catalytic activity">
    <reaction evidence="10 13">
        <text>L-glutamate + NH4(+) + ATP = L-glutamine + ADP + phosphate + H(+)</text>
        <dbReference type="Rhea" id="RHEA:16169"/>
        <dbReference type="ChEBI" id="CHEBI:15378"/>
        <dbReference type="ChEBI" id="CHEBI:28938"/>
        <dbReference type="ChEBI" id="CHEBI:29985"/>
        <dbReference type="ChEBI" id="CHEBI:30616"/>
        <dbReference type="ChEBI" id="CHEBI:43474"/>
        <dbReference type="ChEBI" id="CHEBI:58359"/>
        <dbReference type="ChEBI" id="CHEBI:456216"/>
        <dbReference type="EC" id="6.3.1.2"/>
    </reaction>
</comment>
<evidence type="ECO:0000256" key="8">
    <source>
        <dbReference type="ARBA" id="ARBA00022840"/>
    </source>
</evidence>
<evidence type="ECO:0000313" key="16">
    <source>
        <dbReference type="EMBL" id="ABS78068.1"/>
    </source>
</evidence>
<feature type="domain" description="GS beta-grasp" evidence="14">
    <location>
        <begin position="3"/>
        <end position="87"/>
    </location>
</feature>
<evidence type="ECO:0000313" key="17">
    <source>
        <dbReference type="Proteomes" id="UP000008555"/>
    </source>
</evidence>
<keyword evidence="8 13" id="KW-0067">ATP-binding</keyword>
<dbReference type="InterPro" id="IPR027303">
    <property type="entry name" value="Gln_synth_gly_rich_site"/>
</dbReference>
<dbReference type="Pfam" id="PF00120">
    <property type="entry name" value="Gln-synt_C"/>
    <property type="match status" value="1"/>
</dbReference>
<organism evidence="16 17">
    <name type="scientific">Coxiella burnetii (strain Dugway 5J108-111)</name>
    <dbReference type="NCBI Taxonomy" id="434922"/>
    <lineage>
        <taxon>Bacteria</taxon>
        <taxon>Pseudomonadati</taxon>
        <taxon>Pseudomonadota</taxon>
        <taxon>Gammaproteobacteria</taxon>
        <taxon>Legionellales</taxon>
        <taxon>Coxiellaceae</taxon>
        <taxon>Coxiella</taxon>
    </lineage>
</organism>
<dbReference type="SUPFAM" id="SSF54368">
    <property type="entry name" value="Glutamine synthetase, N-terminal domain"/>
    <property type="match status" value="1"/>
</dbReference>
<dbReference type="InterPro" id="IPR050292">
    <property type="entry name" value="Glutamine_Synthetase"/>
</dbReference>
<sequence>MFAQVTYIWMDGAQPTQKLRSKVRIVKHPERDITLADFPEWGFDGSSTYQATGKDSDLILQPVHFVKDPILGDGNYLVLCEVMNPDGSPHASNTRARLRQIMANGAAEHEPWIGFEQEYTLFQGVQPLGWPDRGYPAPQGPFYCGIGADEVFGRPLVEEHATACIEAELMIFGTNAEVMPGQWEFQIGYRGADDETPDPLTVSDHLWLARWLLYRIGEDYGITATLQPKPVKGDWNGAGKHTNFSTKLMRDPATGREAIEQAIERLSKRHDAHIAVYGHGLEERLTGKHETAPITQFSSGVGNRGASVRIPSAVASRGCGYLEDRRPGANADPYQVAAILLETICGIQLPKNSGIETTV</sequence>
<dbReference type="Gene3D" id="3.10.20.70">
    <property type="entry name" value="Glutamine synthetase, N-terminal domain"/>
    <property type="match status" value="1"/>
</dbReference>
<dbReference type="PANTHER" id="PTHR20852">
    <property type="entry name" value="GLUTAMINE SYNTHETASE"/>
    <property type="match status" value="1"/>
</dbReference>
<dbReference type="SMART" id="SM01230">
    <property type="entry name" value="Gln-synt_C"/>
    <property type="match status" value="1"/>
</dbReference>
<evidence type="ECO:0000259" key="15">
    <source>
        <dbReference type="PROSITE" id="PS51987"/>
    </source>
</evidence>
<name>A9KCW5_COXBN</name>
<comment type="similarity">
    <text evidence="3 11 12">Belongs to the glutamine synthetase family.</text>
</comment>
<comment type="subunit">
    <text evidence="9">Homooctamer and homotetramer.</text>
</comment>
<keyword evidence="5" id="KW-0963">Cytoplasm</keyword>
<keyword evidence="7 13" id="KW-0547">Nucleotide-binding</keyword>
<evidence type="ECO:0000256" key="4">
    <source>
        <dbReference type="ARBA" id="ARBA00012937"/>
    </source>
</evidence>